<evidence type="ECO:0000313" key="2">
    <source>
        <dbReference type="EMBL" id="OQO01716.1"/>
    </source>
</evidence>
<keyword evidence="1" id="KW-0472">Membrane</keyword>
<feature type="transmembrane region" description="Helical" evidence="1">
    <location>
        <begin position="56"/>
        <end position="77"/>
    </location>
</feature>
<feature type="transmembrane region" description="Helical" evidence="1">
    <location>
        <begin position="89"/>
        <end position="112"/>
    </location>
</feature>
<feature type="transmembrane region" description="Helical" evidence="1">
    <location>
        <begin position="118"/>
        <end position="137"/>
    </location>
</feature>
<keyword evidence="3" id="KW-1185">Reference proteome</keyword>
<name>A0A1V8SRD0_9PEZI</name>
<dbReference type="EMBL" id="NAJO01000030">
    <property type="protein sequence ID" value="OQO01716.1"/>
    <property type="molecule type" value="Genomic_DNA"/>
</dbReference>
<gene>
    <name evidence="2" type="ORF">B0A48_12753</name>
</gene>
<keyword evidence="1" id="KW-1133">Transmembrane helix</keyword>
<comment type="caution">
    <text evidence="2">The sequence shown here is derived from an EMBL/GenBank/DDBJ whole genome shotgun (WGS) entry which is preliminary data.</text>
</comment>
<evidence type="ECO:0000256" key="1">
    <source>
        <dbReference type="SAM" id="Phobius"/>
    </source>
</evidence>
<accession>A0A1V8SRD0</accession>
<protein>
    <submittedName>
        <fullName evidence="2">Uncharacterized protein</fullName>
    </submittedName>
</protein>
<keyword evidence="1" id="KW-0812">Transmembrane</keyword>
<dbReference type="Proteomes" id="UP000192596">
    <property type="component" value="Unassembled WGS sequence"/>
</dbReference>
<dbReference type="AlphaFoldDB" id="A0A1V8SRD0"/>
<evidence type="ECO:0000313" key="3">
    <source>
        <dbReference type="Proteomes" id="UP000192596"/>
    </source>
</evidence>
<organism evidence="2 3">
    <name type="scientific">Cryoendolithus antarcticus</name>
    <dbReference type="NCBI Taxonomy" id="1507870"/>
    <lineage>
        <taxon>Eukaryota</taxon>
        <taxon>Fungi</taxon>
        <taxon>Dikarya</taxon>
        <taxon>Ascomycota</taxon>
        <taxon>Pezizomycotina</taxon>
        <taxon>Dothideomycetes</taxon>
        <taxon>Dothideomycetidae</taxon>
        <taxon>Cladosporiales</taxon>
        <taxon>Cladosporiaceae</taxon>
        <taxon>Cryoendolithus</taxon>
    </lineage>
</organism>
<proteinExistence type="predicted"/>
<reference evidence="3" key="1">
    <citation type="submission" date="2017-03" db="EMBL/GenBank/DDBJ databases">
        <title>Genomes of endolithic fungi from Antarctica.</title>
        <authorList>
            <person name="Coleine C."/>
            <person name="Masonjones S."/>
            <person name="Stajich J.E."/>
        </authorList>
    </citation>
    <scope>NUCLEOTIDE SEQUENCE [LARGE SCALE GENOMIC DNA]</scope>
    <source>
        <strain evidence="3">CCFEE 5527</strain>
    </source>
</reference>
<feature type="transmembrane region" description="Helical" evidence="1">
    <location>
        <begin position="21"/>
        <end position="44"/>
    </location>
</feature>
<dbReference type="InParanoid" id="A0A1V8SRD0"/>
<sequence length="162" mass="17523">MLASYPSRSTTQLWHSTANPMLYLLPCFVMTIIAIVAAFTFGFLEGAGYGSPSGGVLLGLMLPWPIVALIWTTVDAVMCRHKALHPKQAIVSGSVIVFGYVVFGAICIGAWYRGNVDWVIAAWELLCAIPYAVYLWAGVRALKAGKKASKAEARVRGLQSET</sequence>